<dbReference type="EC" id="2.4.1.16" evidence="4"/>
<dbReference type="PROSITE" id="PS51456">
    <property type="entry name" value="MYOSIN_MOTOR"/>
    <property type="match status" value="1"/>
</dbReference>
<evidence type="ECO:0000256" key="7">
    <source>
        <dbReference type="ARBA" id="ARBA00022679"/>
    </source>
</evidence>
<feature type="compositionally biased region" description="Low complexity" evidence="23">
    <location>
        <begin position="809"/>
        <end position="827"/>
    </location>
</feature>
<comment type="subcellular location">
    <subcellularLocation>
        <location evidence="3">Cell membrane</location>
        <topology evidence="3">Multi-pass membrane protein</topology>
    </subcellularLocation>
    <subcellularLocation>
        <location evidence="2">Cell projection</location>
    </subcellularLocation>
    <subcellularLocation>
        <location evidence="1">Cytoplasm</location>
        <location evidence="1">Cytoskeleton</location>
    </subcellularLocation>
</comment>
<accession>A0A8W8N3M5</accession>
<evidence type="ECO:0000256" key="1">
    <source>
        <dbReference type="ARBA" id="ARBA00004245"/>
    </source>
</evidence>
<evidence type="ECO:0000256" key="5">
    <source>
        <dbReference type="ARBA" id="ARBA00022475"/>
    </source>
</evidence>
<keyword evidence="8 24" id="KW-0812">Transmembrane</keyword>
<dbReference type="PANTHER" id="PTHR46256">
    <property type="entry name" value="AGAP011099-PA"/>
    <property type="match status" value="1"/>
</dbReference>
<evidence type="ECO:0000256" key="19">
    <source>
        <dbReference type="ARBA" id="ARBA00023273"/>
    </source>
</evidence>
<feature type="binding site" evidence="22">
    <location>
        <begin position="97"/>
        <end position="104"/>
    </location>
    <ligand>
        <name>ATP</name>
        <dbReference type="ChEBI" id="CHEBI:30616"/>
    </ligand>
</feature>
<dbReference type="GO" id="GO:0005524">
    <property type="term" value="F:ATP binding"/>
    <property type="evidence" value="ECO:0007669"/>
    <property type="project" value="UniProtKB-UniRule"/>
</dbReference>
<feature type="domain" description="Myosin motor" evidence="25">
    <location>
        <begin position="3"/>
        <end position="743"/>
    </location>
</feature>
<keyword evidence="13" id="KW-0175">Coiled coil</keyword>
<feature type="transmembrane region" description="Helical" evidence="24">
    <location>
        <begin position="1322"/>
        <end position="1342"/>
    </location>
</feature>
<keyword evidence="14 22" id="KW-0518">Myosin</keyword>
<feature type="region of interest" description="Disordered" evidence="23">
    <location>
        <begin position="764"/>
        <end position="917"/>
    </location>
</feature>
<dbReference type="PRINTS" id="PR00193">
    <property type="entry name" value="MYOSINHEAVY"/>
</dbReference>
<dbReference type="EnsemblMetazoa" id="G4112.4">
    <property type="protein sequence ID" value="G4112.4:cds"/>
    <property type="gene ID" value="G4112"/>
</dbReference>
<dbReference type="GO" id="GO:0000146">
    <property type="term" value="F:microfilament motor activity"/>
    <property type="evidence" value="ECO:0007669"/>
    <property type="project" value="TreeGrafter"/>
</dbReference>
<dbReference type="Gene3D" id="1.10.10.820">
    <property type="match status" value="1"/>
</dbReference>
<dbReference type="GO" id="GO:0003779">
    <property type="term" value="F:actin binding"/>
    <property type="evidence" value="ECO:0007669"/>
    <property type="project" value="UniProtKB-KW"/>
</dbReference>
<evidence type="ECO:0000256" key="13">
    <source>
        <dbReference type="ARBA" id="ARBA00023054"/>
    </source>
</evidence>
<evidence type="ECO:0000256" key="2">
    <source>
        <dbReference type="ARBA" id="ARBA00004316"/>
    </source>
</evidence>
<evidence type="ECO:0000256" key="15">
    <source>
        <dbReference type="ARBA" id="ARBA00023136"/>
    </source>
</evidence>
<evidence type="ECO:0000256" key="16">
    <source>
        <dbReference type="ARBA" id="ARBA00023175"/>
    </source>
</evidence>
<dbReference type="Gene3D" id="1.20.5.4820">
    <property type="match status" value="1"/>
</dbReference>
<dbReference type="InterPro" id="IPR036259">
    <property type="entry name" value="MFS_trans_sf"/>
</dbReference>
<feature type="transmembrane region" description="Helical" evidence="24">
    <location>
        <begin position="1204"/>
        <end position="1225"/>
    </location>
</feature>
<keyword evidence="10 22" id="KW-0547">Nucleotide-binding</keyword>
<feature type="transmembrane region" description="Helical" evidence="24">
    <location>
        <begin position="946"/>
        <end position="971"/>
    </location>
</feature>
<dbReference type="SUPFAM" id="SSF52540">
    <property type="entry name" value="P-loop containing nucleoside triphosphate hydrolases"/>
    <property type="match status" value="1"/>
</dbReference>
<feature type="compositionally biased region" description="Pro residues" evidence="23">
    <location>
        <begin position="884"/>
        <end position="900"/>
    </location>
</feature>
<evidence type="ECO:0000256" key="20">
    <source>
        <dbReference type="ARBA" id="ARBA00046329"/>
    </source>
</evidence>
<evidence type="ECO:0000256" key="8">
    <source>
        <dbReference type="ARBA" id="ARBA00022692"/>
    </source>
</evidence>
<dbReference type="GO" id="GO:0016459">
    <property type="term" value="C:myosin complex"/>
    <property type="evidence" value="ECO:0007669"/>
    <property type="project" value="UniProtKB-KW"/>
</dbReference>
<dbReference type="SUPFAM" id="SSF53448">
    <property type="entry name" value="Nucleotide-diphospho-sugar transferases"/>
    <property type="match status" value="1"/>
</dbReference>
<feature type="transmembrane region" description="Helical" evidence="24">
    <location>
        <begin position="1245"/>
        <end position="1265"/>
    </location>
</feature>
<dbReference type="GO" id="GO:0005886">
    <property type="term" value="C:plasma membrane"/>
    <property type="evidence" value="ECO:0007669"/>
    <property type="project" value="UniProtKB-SubCell"/>
</dbReference>
<keyword evidence="15 24" id="KW-0472">Membrane</keyword>
<evidence type="ECO:0000313" key="27">
    <source>
        <dbReference type="Proteomes" id="UP000005408"/>
    </source>
</evidence>
<feature type="region of interest" description="Actin-binding" evidence="22">
    <location>
        <begin position="620"/>
        <end position="642"/>
    </location>
</feature>
<name>A0A8W8N3M5_MAGGI</name>
<dbReference type="Gene3D" id="1.20.120.720">
    <property type="entry name" value="Myosin VI head, motor domain, U50 subdomain"/>
    <property type="match status" value="1"/>
</dbReference>
<dbReference type="InterPro" id="IPR029044">
    <property type="entry name" value="Nucleotide-diphossugar_trans"/>
</dbReference>
<feature type="transmembrane region" description="Helical" evidence="24">
    <location>
        <begin position="999"/>
        <end position="1019"/>
    </location>
</feature>
<evidence type="ECO:0000256" key="22">
    <source>
        <dbReference type="PROSITE-ProRule" id="PRU00782"/>
    </source>
</evidence>
<dbReference type="GO" id="GO:0042995">
    <property type="term" value="C:cell projection"/>
    <property type="evidence" value="ECO:0007669"/>
    <property type="project" value="UniProtKB-SubCell"/>
</dbReference>
<dbReference type="InterPro" id="IPR052409">
    <property type="entry name" value="Myosin-III_kinase_activity"/>
</dbReference>
<keyword evidence="22" id="KW-0009">Actin-binding</keyword>
<evidence type="ECO:0000256" key="17">
    <source>
        <dbReference type="ARBA" id="ARBA00023180"/>
    </source>
</evidence>
<dbReference type="GO" id="GO:0030832">
    <property type="term" value="P:regulation of actin filament length"/>
    <property type="evidence" value="ECO:0007669"/>
    <property type="project" value="TreeGrafter"/>
</dbReference>
<dbReference type="InterPro" id="IPR027417">
    <property type="entry name" value="P-loop_NTPase"/>
</dbReference>
<reference evidence="26" key="1">
    <citation type="submission" date="2022-08" db="UniProtKB">
        <authorList>
            <consortium name="EnsemblMetazoa"/>
        </authorList>
    </citation>
    <scope>IDENTIFICATION</scope>
    <source>
        <strain evidence="26">05x7-T-G4-1.051#20</strain>
    </source>
</reference>
<feature type="transmembrane region" description="Helical" evidence="24">
    <location>
        <begin position="1059"/>
        <end position="1078"/>
    </location>
</feature>
<evidence type="ECO:0000256" key="23">
    <source>
        <dbReference type="SAM" id="MobiDB-lite"/>
    </source>
</evidence>
<evidence type="ECO:0000256" key="9">
    <source>
        <dbReference type="ARBA" id="ARBA00022737"/>
    </source>
</evidence>
<feature type="compositionally biased region" description="Basic and acidic residues" evidence="23">
    <location>
        <begin position="851"/>
        <end position="870"/>
    </location>
</feature>
<evidence type="ECO:0000256" key="24">
    <source>
        <dbReference type="SAM" id="Phobius"/>
    </source>
</evidence>
<keyword evidence="7" id="KW-0808">Transferase</keyword>
<organism evidence="26 27">
    <name type="scientific">Magallana gigas</name>
    <name type="common">Pacific oyster</name>
    <name type="synonym">Crassostrea gigas</name>
    <dbReference type="NCBI Taxonomy" id="29159"/>
    <lineage>
        <taxon>Eukaryota</taxon>
        <taxon>Metazoa</taxon>
        <taxon>Spiralia</taxon>
        <taxon>Lophotrochozoa</taxon>
        <taxon>Mollusca</taxon>
        <taxon>Bivalvia</taxon>
        <taxon>Autobranchia</taxon>
        <taxon>Pteriomorphia</taxon>
        <taxon>Ostreida</taxon>
        <taxon>Ostreoidea</taxon>
        <taxon>Ostreidae</taxon>
        <taxon>Magallana</taxon>
    </lineage>
</organism>
<feature type="transmembrane region" description="Helical" evidence="24">
    <location>
        <begin position="2205"/>
        <end position="2227"/>
    </location>
</feature>
<keyword evidence="6" id="KW-0963">Cytoplasm</keyword>
<dbReference type="InterPro" id="IPR036961">
    <property type="entry name" value="Kinesin_motor_dom_sf"/>
</dbReference>
<keyword evidence="12 24" id="KW-1133">Transmembrane helix</keyword>
<keyword evidence="5" id="KW-1003">Cell membrane</keyword>
<protein>
    <recommendedName>
        <fullName evidence="4">chitin synthase</fullName>
        <ecNumber evidence="4">2.4.1.16</ecNumber>
    </recommendedName>
</protein>
<feature type="transmembrane region" description="Helical" evidence="24">
    <location>
        <begin position="1924"/>
        <end position="1946"/>
    </location>
</feature>
<feature type="transmembrane region" description="Helical" evidence="24">
    <location>
        <begin position="1839"/>
        <end position="1859"/>
    </location>
</feature>
<sequence length="2457" mass="281528">MEDPGSDLSQLDKLTEESILEAVKNRYQEDKIYTNVGDILIAVNPFKELQIYDKKNHEKYGWKDFRTDLPPHVFHVAARAYGRMRQKQSNQIILVCGESGAGKTESAKYMVQHFMQMCPEDSGDLHDRIIRVNPLLESFGNAKTVMNDNSSRFAKFLELSFRNDGQVTGASIRDYMLEKCRVVGRNEDCGEGNFHIFYGMFAGLSQQEKQDLFLLKPESYGILKGSIERLKMTKHYENQYKENMETLKKIGMTEADKKVMHCMLAAILHLSQIEFRETEYTSGELDIADKKLVDHAATLLEVSSEALGVALISSTTIMAGYGTTGEEIIVYKSLDQAKDGRDALAKHMYERVFGWIVKKINTNLHPHKSRSQTKVAEIGILDIAGFENLQTNSFEQMCINMVNERLQYFMNNVVLIQERKIYESEEIPFENVDFKDNMNIIQMFEISKIGIWPSLDEESKFQQGTDSKFVERLKKNFPKGHAYNPLLTFARGDRIGFGVKHFAGAVWYNCEKFLEKNRDTLNKDIEDVMKSSKDDCIADLFSVRKGDTGTISNTQYNIRASRKVPGLGVSIRAKTDQGGLQGMDLGRTLKEKYGKVGKPTELIYMPRDSKTTVSYFQKSISQLLSKMRHADSFFVRCIKPNLQMAPDQLEETLVRGQLKYNGISEICRIRKDGYPSRILIEDFIKRYKPLFSFKQSGNKDMVKTILDGTLPVGLRDKYHIGKHKVFMKESVNSHIERVHFIRQKWAASVIADGLKKNCEVQKRERLKKEQEEKERKRKLEEERKRKKEEEERNRKTEDRQGKDKERTAGSSFKNSGFGSSSNGIGSSYRRTVDDSDSEDTDKNESDEEPIDTQRFKDLRGTKKLKEREKISSSTESSSGSGSYDPPPPTLSPPPTPPPPRRGSVKKEQPGPPPKEKTNFWDIFQIIAREKKTQDVHTHTSLRILKVLTYIALFLMLLACLVIQKISLATLISELRPDREGDHDTTEPVSKRTKESSVRYMLTLIAVCTPYLLIFIVSVWRSLFGNIPFPSIFSIITCVVIEIFHSIGLCLLVFHLLPDLGAVQGIGLLSAVAIFPSLLKPLFSNDTDNDKKSHRVIRKIFCFVLDLLAFFVQLSAIPVLIVPYTQYIHGNDTHTVNEVGHLNSTSPGFEMSTPFESVKIVGALLLCSLSWWENFIDDKVSWSKMSRVKQAFFKLKFDLQESRPFISLFVAFFKVGTSVLFAYLLMKDPLSFDFKENFKVVGNYEGVKLYSDILALVLSGYVGYYLAYTVCKLKMQRLSFSIPCFLSTPIAMTALMFECNLDLKFVSTVSKHSLLTSCDDNIFMPWHHVPLAALWLLSLYWVARHIWFPKQERLAKVERLFVNPLYCGILLEQHLVLNRKRHNRRIFIDPINGGFKLTTTDQKSGSTEKTSEMAKEIPPMIYACATMWHENRLEIVQLLKSLFRMDKDQFMRKQAYAMAGYKNMQEIEYYEFEAHILFDDAFELNDDEEMVSNSFVKLYASLMNEAASAVHSKNIELPPPFVIPSHYGGQVIYTMPGGNLIYTHLKDKVKIRHRKRWSQVMYMYYLLGYRIVKECQTLVLNALETQDETKLAVWGDGLNKATGITGKSEIFQMLDEEVLFRAENTFLLALDGDVDFTPGAVRLLLDRMKKNPRVGASCGRIHPIGSGPMVWYQKFEYAVAHWLQKSTEHVLGCVLCSPGCFSLFRGSALMDDNVMRKYTILPTEASHHLMYDQGEDRWLCTLLLQQGYRVDYAAASDAFTYAPEGFNEYFNQRRRWTPSTIANILDLLQDGRNTVASNNNISWLYIVYQAALMVSTIIGPATVLMMIAGALLTVFSIDLVTSYIVSLIPAILFFIICFVFDSKIQLIVAQILSGVYVFIMMVVFVGAIITAVTLTPYHPSVIFLSGLVFIFLIAAAFHPREFHNLIFGILYFLWVPSGFLVLMIYSLCNLHVVSWGTREVPKKKTKAELAQEEAEKKAKEEQKKKDSFWNKFFPFFNLVQDLKQTITEKVTSDKGKEHDKLTEVLIKMNENLEKITKKKNDGVELEDVVVEENKPKKKEKKSVRFSDKNEEKELEEFDEETYMEQKEEKKKRDDLVNPAWVEDKTFSGGELMQMNNEERNFWEGFVNKYLYPLVKNPDKEKKDLNNLMELRNNVCGGMALINILWVAINFMFQLKKPTVIDIPLSYGKEKEDLDEQQAENVLKVDVVGLMFIIFFLFILLIQFLGMIVHRWGTFMHLLAITEIPSPFGKTVSDVEMSGDSFKKGKGKIALEFCEKMMAEPMPDYPSDDESIEEDRKEQERKLVREQIINNAETGTKDRAGQLNLGASLRNTMMGRESTRESYSNQLRRSAHQVSMDNADFLKKSMNFLKEVNLPKEDKTTGVRYRKKGQVLNPNIGERSLGQSFRGGENVNMEDDDIYDEIPATGTLSRIWAKKLRNFNQPSSTQRNGRNSGFNQFLS</sequence>
<feature type="transmembrane region" description="Helical" evidence="24">
    <location>
        <begin position="1031"/>
        <end position="1053"/>
    </location>
</feature>
<comment type="catalytic activity">
    <reaction evidence="21">
        <text>[(1-&gt;4)-N-acetyl-beta-D-glucosaminyl](n) + UDP-N-acetyl-alpha-D-glucosamine = [(1-&gt;4)-N-acetyl-beta-D-glucosaminyl](n+1) + UDP + H(+)</text>
        <dbReference type="Rhea" id="RHEA:16637"/>
        <dbReference type="Rhea" id="RHEA-COMP:9593"/>
        <dbReference type="Rhea" id="RHEA-COMP:9595"/>
        <dbReference type="ChEBI" id="CHEBI:15378"/>
        <dbReference type="ChEBI" id="CHEBI:17029"/>
        <dbReference type="ChEBI" id="CHEBI:57705"/>
        <dbReference type="ChEBI" id="CHEBI:58223"/>
        <dbReference type="EC" id="2.4.1.16"/>
    </reaction>
</comment>
<comment type="similarity">
    <text evidence="22">Belongs to the TRAFAC class myosin-kinesin ATPase superfamily. Myosin family.</text>
</comment>
<evidence type="ECO:0000256" key="18">
    <source>
        <dbReference type="ARBA" id="ARBA00023212"/>
    </source>
</evidence>
<feature type="compositionally biased region" description="Acidic residues" evidence="23">
    <location>
        <begin position="834"/>
        <end position="850"/>
    </location>
</feature>
<feature type="transmembrane region" description="Helical" evidence="24">
    <location>
        <begin position="1809"/>
        <end position="1833"/>
    </location>
</feature>
<evidence type="ECO:0000256" key="21">
    <source>
        <dbReference type="ARBA" id="ARBA00048014"/>
    </source>
</evidence>
<evidence type="ECO:0000256" key="6">
    <source>
        <dbReference type="ARBA" id="ARBA00022490"/>
    </source>
</evidence>
<feature type="transmembrane region" description="Helical" evidence="24">
    <location>
        <begin position="1871"/>
        <end position="1893"/>
    </location>
</feature>
<dbReference type="Gene3D" id="3.40.850.10">
    <property type="entry name" value="Kinesin motor domain"/>
    <property type="match status" value="1"/>
</dbReference>
<dbReference type="InterPro" id="IPR001609">
    <property type="entry name" value="Myosin_head_motor_dom-like"/>
</dbReference>
<keyword evidence="16 22" id="KW-0505">Motor protein</keyword>
<evidence type="ECO:0000256" key="3">
    <source>
        <dbReference type="ARBA" id="ARBA00004651"/>
    </source>
</evidence>
<evidence type="ECO:0000259" key="25">
    <source>
        <dbReference type="PROSITE" id="PS51456"/>
    </source>
</evidence>
<dbReference type="FunFam" id="3.90.550.10:FF:000139">
    <property type="entry name" value="Chitin synthase 8"/>
    <property type="match status" value="1"/>
</dbReference>
<evidence type="ECO:0000256" key="11">
    <source>
        <dbReference type="ARBA" id="ARBA00022840"/>
    </source>
</evidence>
<evidence type="ECO:0000256" key="10">
    <source>
        <dbReference type="ARBA" id="ARBA00022741"/>
    </source>
</evidence>
<dbReference type="CDD" id="cd04190">
    <property type="entry name" value="Chitin_synth_C"/>
    <property type="match status" value="1"/>
</dbReference>
<evidence type="ECO:0000256" key="4">
    <source>
        <dbReference type="ARBA" id="ARBA00012543"/>
    </source>
</evidence>
<feature type="compositionally biased region" description="Low complexity" evidence="23">
    <location>
        <begin position="871"/>
        <end position="882"/>
    </location>
</feature>
<evidence type="ECO:0000313" key="26">
    <source>
        <dbReference type="EnsemblMetazoa" id="G4112.4:cds"/>
    </source>
</evidence>
<dbReference type="PANTHER" id="PTHR46256:SF3">
    <property type="entry name" value="MYOSIN MOTOR DOMAIN-CONTAINING PROTEIN"/>
    <property type="match status" value="1"/>
</dbReference>
<feature type="transmembrane region" description="Helical" evidence="24">
    <location>
        <begin position="1277"/>
        <end position="1296"/>
    </location>
</feature>
<dbReference type="Gene3D" id="1.20.58.530">
    <property type="match status" value="1"/>
</dbReference>
<proteinExistence type="inferred from homology"/>
<evidence type="ECO:0000256" key="12">
    <source>
        <dbReference type="ARBA" id="ARBA00022989"/>
    </source>
</evidence>
<feature type="transmembrane region" description="Helical" evidence="24">
    <location>
        <begin position="1899"/>
        <end position="1917"/>
    </location>
</feature>
<dbReference type="SMART" id="SM00242">
    <property type="entry name" value="MYSc"/>
    <property type="match status" value="1"/>
</dbReference>
<keyword evidence="9" id="KW-0677">Repeat</keyword>
<dbReference type="GO" id="GO:0004674">
    <property type="term" value="F:protein serine/threonine kinase activity"/>
    <property type="evidence" value="ECO:0007669"/>
    <property type="project" value="TreeGrafter"/>
</dbReference>
<keyword evidence="18" id="KW-0206">Cytoskeleton</keyword>
<keyword evidence="19" id="KW-0966">Cell projection</keyword>
<keyword evidence="27" id="KW-1185">Reference proteome</keyword>
<keyword evidence="17" id="KW-0325">Glycoprotein</keyword>
<feature type="compositionally biased region" description="Basic and acidic residues" evidence="23">
    <location>
        <begin position="764"/>
        <end position="807"/>
    </location>
</feature>
<comment type="similarity">
    <text evidence="20">Belongs to the chitin synthase family. Class IV subfamily.</text>
</comment>
<evidence type="ECO:0000256" key="14">
    <source>
        <dbReference type="ARBA" id="ARBA00023123"/>
    </source>
</evidence>
<feature type="transmembrane region" description="Helical" evidence="24">
    <location>
        <begin position="1099"/>
        <end position="1120"/>
    </location>
</feature>
<feature type="compositionally biased region" description="Basic and acidic residues" evidence="23">
    <location>
        <begin position="904"/>
        <end position="917"/>
    </location>
</feature>
<feature type="region of interest" description="Disordered" evidence="23">
    <location>
        <begin position="2438"/>
        <end position="2457"/>
    </location>
</feature>
<dbReference type="Pfam" id="PF00063">
    <property type="entry name" value="Myosin_head"/>
    <property type="match status" value="1"/>
</dbReference>
<dbReference type="GO" id="GO:0004100">
    <property type="term" value="F:chitin synthase activity"/>
    <property type="evidence" value="ECO:0007669"/>
    <property type="project" value="UniProtKB-EC"/>
</dbReference>
<keyword evidence="11 22" id="KW-0067">ATP-binding</keyword>
<dbReference type="Pfam" id="PF03142">
    <property type="entry name" value="Chitin_synth_2"/>
    <property type="match status" value="1"/>
</dbReference>
<dbReference type="SUPFAM" id="SSF103473">
    <property type="entry name" value="MFS general substrate transporter"/>
    <property type="match status" value="1"/>
</dbReference>
<dbReference type="Proteomes" id="UP000005408">
    <property type="component" value="Unassembled WGS sequence"/>
</dbReference>